<name>A0A936K5X1_9BACT</name>
<reference evidence="2 3" key="1">
    <citation type="submission" date="2020-10" db="EMBL/GenBank/DDBJ databases">
        <title>Connecting structure to function with the recovery of over 1000 high-quality activated sludge metagenome-assembled genomes encoding full-length rRNA genes using long-read sequencing.</title>
        <authorList>
            <person name="Singleton C.M."/>
            <person name="Petriglieri F."/>
            <person name="Kristensen J.M."/>
            <person name="Kirkegaard R.H."/>
            <person name="Michaelsen T.Y."/>
            <person name="Andersen M.H."/>
            <person name="Karst S.M."/>
            <person name="Dueholm M.S."/>
            <person name="Nielsen P.H."/>
            <person name="Albertsen M."/>
        </authorList>
    </citation>
    <scope>NUCLEOTIDE SEQUENCE [LARGE SCALE GENOMIC DNA]</scope>
    <source>
        <strain evidence="2">OdNE_18-Q3-R46-58_MAXAC.008</strain>
    </source>
</reference>
<dbReference type="EMBL" id="JADKCH010000011">
    <property type="protein sequence ID" value="MBK8573048.1"/>
    <property type="molecule type" value="Genomic_DNA"/>
</dbReference>
<evidence type="ECO:0000313" key="2">
    <source>
        <dbReference type="EMBL" id="MBK8573048.1"/>
    </source>
</evidence>
<evidence type="ECO:0000313" key="3">
    <source>
        <dbReference type="Proteomes" id="UP000709959"/>
    </source>
</evidence>
<feature type="region of interest" description="Disordered" evidence="1">
    <location>
        <begin position="290"/>
        <end position="320"/>
    </location>
</feature>
<sequence length="320" mass="33490">MRSLEPTLQLPELYAFWNPGTTSTTYPSVALATGGSAILKQSAALGGRAIFQHEVRYAGPTAADRGADAYNDGVLLEACARLLFADDSFAYANGTFGQIVRRDNDNGFVAPGDASEPAIAFVGGFSSFLSSAFRNDPTTYEVPAGGGLPTVFRLDQHTGFSPTGGGEFYPGSVARTLWGIWKNGAVFNGSPAGLGTLWSATIPTTASQGYEYGNTPLACYPTYLTGLRRLAGGAASSAILDELALENVGDGTDPTSALPQQHHPLAPASHAFRGFRQLPNLCGRVVLRPEPGPGLPVQPRRRGAHADAEHLGPGPSARTL</sequence>
<proteinExistence type="predicted"/>
<gene>
    <name evidence="2" type="ORF">IPN91_10450</name>
</gene>
<evidence type="ECO:0000256" key="1">
    <source>
        <dbReference type="SAM" id="MobiDB-lite"/>
    </source>
</evidence>
<accession>A0A936K5X1</accession>
<dbReference type="Proteomes" id="UP000709959">
    <property type="component" value="Unassembled WGS sequence"/>
</dbReference>
<protein>
    <submittedName>
        <fullName evidence="2">Uncharacterized protein</fullName>
    </submittedName>
</protein>
<organism evidence="2 3">
    <name type="scientific">Candidatus Geothrix odensensis</name>
    <dbReference type="NCBI Taxonomy" id="2954440"/>
    <lineage>
        <taxon>Bacteria</taxon>
        <taxon>Pseudomonadati</taxon>
        <taxon>Acidobacteriota</taxon>
        <taxon>Holophagae</taxon>
        <taxon>Holophagales</taxon>
        <taxon>Holophagaceae</taxon>
        <taxon>Geothrix</taxon>
    </lineage>
</organism>
<dbReference type="AlphaFoldDB" id="A0A936K5X1"/>
<comment type="caution">
    <text evidence="2">The sequence shown here is derived from an EMBL/GenBank/DDBJ whole genome shotgun (WGS) entry which is preliminary data.</text>
</comment>